<keyword evidence="2" id="KW-1185">Reference proteome</keyword>
<protein>
    <submittedName>
        <fullName evidence="1">Uncharacterized protein</fullName>
    </submittedName>
</protein>
<comment type="caution">
    <text evidence="1">The sequence shown here is derived from an EMBL/GenBank/DDBJ whole genome shotgun (WGS) entry which is preliminary data.</text>
</comment>
<sequence>MIAAYCRVSMIAAGVSATVATTRGQSFASRSLLLRRFPRAYGSISQQKHR</sequence>
<reference evidence="1" key="1">
    <citation type="submission" date="2021-02" db="EMBL/GenBank/DDBJ databases">
        <authorList>
            <person name="Dougan E. K."/>
            <person name="Rhodes N."/>
            <person name="Thang M."/>
            <person name="Chan C."/>
        </authorList>
    </citation>
    <scope>NUCLEOTIDE SEQUENCE</scope>
</reference>
<evidence type="ECO:0000313" key="1">
    <source>
        <dbReference type="EMBL" id="CAE7235592.1"/>
    </source>
</evidence>
<name>A0A812KZ89_9DINO</name>
<dbReference type="Proteomes" id="UP000604046">
    <property type="component" value="Unassembled WGS sequence"/>
</dbReference>
<evidence type="ECO:0000313" key="2">
    <source>
        <dbReference type="Proteomes" id="UP000604046"/>
    </source>
</evidence>
<dbReference type="AlphaFoldDB" id="A0A812KZ89"/>
<dbReference type="EMBL" id="CAJNDS010000813">
    <property type="protein sequence ID" value="CAE7235592.1"/>
    <property type="molecule type" value="Genomic_DNA"/>
</dbReference>
<gene>
    <name evidence="1" type="ORF">SNAT2548_LOCUS10061</name>
</gene>
<organism evidence="1 2">
    <name type="scientific">Symbiodinium natans</name>
    <dbReference type="NCBI Taxonomy" id="878477"/>
    <lineage>
        <taxon>Eukaryota</taxon>
        <taxon>Sar</taxon>
        <taxon>Alveolata</taxon>
        <taxon>Dinophyceae</taxon>
        <taxon>Suessiales</taxon>
        <taxon>Symbiodiniaceae</taxon>
        <taxon>Symbiodinium</taxon>
    </lineage>
</organism>
<proteinExistence type="predicted"/>
<accession>A0A812KZ89</accession>